<keyword evidence="4" id="KW-1185">Reference proteome</keyword>
<reference evidence="3 4" key="2">
    <citation type="submission" date="2019-02" db="EMBL/GenBank/DDBJ databases">
        <title>'Lichenibacterium ramalinii' gen. nov. sp. nov., 'Lichenibacterium minor' gen. nov. sp. nov.</title>
        <authorList>
            <person name="Pankratov T."/>
        </authorList>
    </citation>
    <scope>NUCLEOTIDE SEQUENCE [LARGE SCALE GENOMIC DNA]</scope>
    <source>
        <strain evidence="3 4">RmlP026</strain>
    </source>
</reference>
<feature type="compositionally biased region" description="Low complexity" evidence="1">
    <location>
        <begin position="72"/>
        <end position="90"/>
    </location>
</feature>
<protein>
    <submittedName>
        <fullName evidence="3">Uncharacterized protein</fullName>
    </submittedName>
</protein>
<keyword evidence="2" id="KW-0732">Signal</keyword>
<dbReference type="AlphaFoldDB" id="A0A4Q2UCV9"/>
<evidence type="ECO:0000256" key="2">
    <source>
        <dbReference type="SAM" id="SignalP"/>
    </source>
</evidence>
<comment type="caution">
    <text evidence="3">The sequence shown here is derived from an EMBL/GenBank/DDBJ whole genome shotgun (WGS) entry which is preliminary data.</text>
</comment>
<dbReference type="RefSeq" id="WP_129224393.1">
    <property type="nucleotide sequence ID" value="NZ_QYBB01000004.1"/>
</dbReference>
<proteinExistence type="predicted"/>
<feature type="region of interest" description="Disordered" evidence="1">
    <location>
        <begin position="72"/>
        <end position="113"/>
    </location>
</feature>
<gene>
    <name evidence="3" type="ORF">D3273_05655</name>
</gene>
<name>A0A4Q2UCV9_9HYPH</name>
<reference evidence="3 4" key="1">
    <citation type="submission" date="2018-12" db="EMBL/GenBank/DDBJ databases">
        <authorList>
            <person name="Grouzdev D.S."/>
            <person name="Krutkina M.S."/>
        </authorList>
    </citation>
    <scope>NUCLEOTIDE SEQUENCE [LARGE SCALE GENOMIC DNA]</scope>
    <source>
        <strain evidence="3 4">RmlP026</strain>
    </source>
</reference>
<evidence type="ECO:0000313" key="4">
    <source>
        <dbReference type="Proteomes" id="UP000290759"/>
    </source>
</evidence>
<feature type="signal peptide" evidence="2">
    <location>
        <begin position="1"/>
        <end position="26"/>
    </location>
</feature>
<feature type="chain" id="PRO_5020503532" evidence="2">
    <location>
        <begin position="27"/>
        <end position="113"/>
    </location>
</feature>
<dbReference type="Proteomes" id="UP000290759">
    <property type="component" value="Unassembled WGS sequence"/>
</dbReference>
<accession>A0A4Q2UCV9</accession>
<evidence type="ECO:0000313" key="3">
    <source>
        <dbReference type="EMBL" id="RYC32946.1"/>
    </source>
</evidence>
<evidence type="ECO:0000256" key="1">
    <source>
        <dbReference type="SAM" id="MobiDB-lite"/>
    </source>
</evidence>
<organism evidence="3 4">
    <name type="scientific">Lichenibacterium minor</name>
    <dbReference type="NCBI Taxonomy" id="2316528"/>
    <lineage>
        <taxon>Bacteria</taxon>
        <taxon>Pseudomonadati</taxon>
        <taxon>Pseudomonadota</taxon>
        <taxon>Alphaproteobacteria</taxon>
        <taxon>Hyphomicrobiales</taxon>
        <taxon>Lichenihabitantaceae</taxon>
        <taxon>Lichenibacterium</taxon>
    </lineage>
</organism>
<sequence length="113" mass="10762">MATDRGSARMMFFLARSALCIGAVAAAAGGLGGEGLVTAADRGARQVAADAGRACLASSTCLRVGTAALSAAGGASPASEPGASVAAPAGPRRRTSARRAGAEPNRTPAPPGG</sequence>
<dbReference type="EMBL" id="QYBB01000004">
    <property type="protein sequence ID" value="RYC32946.1"/>
    <property type="molecule type" value="Genomic_DNA"/>
</dbReference>